<evidence type="ECO:0008006" key="4">
    <source>
        <dbReference type="Google" id="ProtNLM"/>
    </source>
</evidence>
<dbReference type="InterPro" id="IPR032676">
    <property type="entry name" value="YkuD_2"/>
</dbReference>
<reference evidence="2 3" key="1">
    <citation type="submission" date="2020-08" db="EMBL/GenBank/DDBJ databases">
        <title>Genomic Encyclopedia of Type Strains, Phase IV (KMG-IV): sequencing the most valuable type-strain genomes for metagenomic binning, comparative biology and taxonomic classification.</title>
        <authorList>
            <person name="Goeker M."/>
        </authorList>
    </citation>
    <scope>NUCLEOTIDE SEQUENCE [LARGE SCALE GENOMIC DNA]</scope>
    <source>
        <strain evidence="2 3">DSM 21793</strain>
    </source>
</reference>
<evidence type="ECO:0000313" key="3">
    <source>
        <dbReference type="Proteomes" id="UP000530564"/>
    </source>
</evidence>
<dbReference type="PANTHER" id="PTHR38477">
    <property type="entry name" value="HYPOTHETICAL EXPORTED PROTEIN"/>
    <property type="match status" value="1"/>
</dbReference>
<feature type="signal peptide" evidence="1">
    <location>
        <begin position="1"/>
        <end position="28"/>
    </location>
</feature>
<dbReference type="AlphaFoldDB" id="A0A840A057"/>
<gene>
    <name evidence="2" type="ORF">GGQ61_002724</name>
</gene>
<keyword evidence="1" id="KW-0732">Signal</keyword>
<evidence type="ECO:0000256" key="1">
    <source>
        <dbReference type="SAM" id="SignalP"/>
    </source>
</evidence>
<feature type="chain" id="PRO_5032427289" description="Twin-arginine translocation pathway signal protein" evidence="1">
    <location>
        <begin position="29"/>
        <end position="197"/>
    </location>
</feature>
<dbReference type="Pfam" id="PF13645">
    <property type="entry name" value="YkuD_2"/>
    <property type="match status" value="1"/>
</dbReference>
<comment type="caution">
    <text evidence="2">The sequence shown here is derived from an EMBL/GenBank/DDBJ whole genome shotgun (WGS) entry which is preliminary data.</text>
</comment>
<evidence type="ECO:0000313" key="2">
    <source>
        <dbReference type="EMBL" id="MBB3891996.1"/>
    </source>
</evidence>
<dbReference type="PANTHER" id="PTHR38477:SF1">
    <property type="entry name" value="MUREIN L,D-TRANSPEPTIDASE CATALYTIC DOMAIN FAMILY PROTEIN"/>
    <property type="match status" value="1"/>
</dbReference>
<dbReference type="Proteomes" id="UP000530564">
    <property type="component" value="Unassembled WGS sequence"/>
</dbReference>
<organism evidence="2 3">
    <name type="scientific">Phenylobacterium haematophilum</name>
    <dbReference type="NCBI Taxonomy" id="98513"/>
    <lineage>
        <taxon>Bacteria</taxon>
        <taxon>Pseudomonadati</taxon>
        <taxon>Pseudomonadota</taxon>
        <taxon>Alphaproteobacteria</taxon>
        <taxon>Caulobacterales</taxon>
        <taxon>Caulobacteraceae</taxon>
        <taxon>Phenylobacterium</taxon>
    </lineage>
</organism>
<keyword evidence="3" id="KW-1185">Reference proteome</keyword>
<dbReference type="EMBL" id="JACIDK010000003">
    <property type="protein sequence ID" value="MBB3891996.1"/>
    <property type="molecule type" value="Genomic_DNA"/>
</dbReference>
<proteinExistence type="predicted"/>
<name>A0A840A057_9CAUL</name>
<dbReference type="PROSITE" id="PS51318">
    <property type="entry name" value="TAT"/>
    <property type="match status" value="1"/>
</dbReference>
<dbReference type="InterPro" id="IPR006311">
    <property type="entry name" value="TAT_signal"/>
</dbReference>
<dbReference type="RefSeq" id="WP_221221010.1">
    <property type="nucleotide sequence ID" value="NZ_JACIDK010000003.1"/>
</dbReference>
<sequence>MDGQLHRRRLMQAALATFAAGAAWPALAAATPALVSVARRGLERAGDSVRYRDIVGIADFTAASKTPRFHLVDLRNGATTSLLVSHGRGSDPGHSGWLRSFSNEVGSAATSQGAYVTGDYYVGKHGRSMRLQGLDRSNSNAESRAIVVHGAWYVSPKMVAQHGMLGRSEGCFAFDEADLPQVLARLGPGRLLLAGKY</sequence>
<protein>
    <recommendedName>
        <fullName evidence="4">Twin-arginine translocation pathway signal protein</fullName>
    </recommendedName>
</protein>
<accession>A0A840A057</accession>